<dbReference type="InParanoid" id="G4YSN8"/>
<evidence type="ECO:0000313" key="2">
    <source>
        <dbReference type="Proteomes" id="UP000002640"/>
    </source>
</evidence>
<protein>
    <submittedName>
        <fullName evidence="1">Uncharacterized protein</fullName>
    </submittedName>
</protein>
<dbReference type="EMBL" id="JH159152">
    <property type="protein sequence ID" value="EGZ23531.1"/>
    <property type="molecule type" value="Genomic_DNA"/>
</dbReference>
<proteinExistence type="predicted"/>
<sequence>MRIAAASASCLPSSFITANCFRSWFFAPPCPGPCSRALRCTAPPAGAQAAPLRHVKVLQHRLGVSCS</sequence>
<dbReference type="Proteomes" id="UP000002640">
    <property type="component" value="Unassembled WGS sequence"/>
</dbReference>
<dbReference type="RefSeq" id="XP_009518819.1">
    <property type="nucleotide sequence ID" value="XM_009520524.1"/>
</dbReference>
<evidence type="ECO:0000313" key="1">
    <source>
        <dbReference type="EMBL" id="EGZ23531.1"/>
    </source>
</evidence>
<keyword evidence="2" id="KW-1185">Reference proteome</keyword>
<organism evidence="1 2">
    <name type="scientific">Phytophthora sojae (strain P6497)</name>
    <name type="common">Soybean stem and root rot agent</name>
    <name type="synonym">Phytophthora megasperma f. sp. glycines</name>
    <dbReference type="NCBI Taxonomy" id="1094619"/>
    <lineage>
        <taxon>Eukaryota</taxon>
        <taxon>Sar</taxon>
        <taxon>Stramenopiles</taxon>
        <taxon>Oomycota</taxon>
        <taxon>Peronosporomycetes</taxon>
        <taxon>Peronosporales</taxon>
        <taxon>Peronosporaceae</taxon>
        <taxon>Phytophthora</taxon>
    </lineage>
</organism>
<accession>G4YSN8</accession>
<gene>
    <name evidence="1" type="ORF">PHYSODRAFT_284746</name>
</gene>
<reference evidence="1 2" key="1">
    <citation type="journal article" date="2006" name="Science">
        <title>Phytophthora genome sequences uncover evolutionary origins and mechanisms of pathogenesis.</title>
        <authorList>
            <person name="Tyler B.M."/>
            <person name="Tripathy S."/>
            <person name="Zhang X."/>
            <person name="Dehal P."/>
            <person name="Jiang R.H."/>
            <person name="Aerts A."/>
            <person name="Arredondo F.D."/>
            <person name="Baxter L."/>
            <person name="Bensasson D."/>
            <person name="Beynon J.L."/>
            <person name="Chapman J."/>
            <person name="Damasceno C.M."/>
            <person name="Dorrance A.E."/>
            <person name="Dou D."/>
            <person name="Dickerman A.W."/>
            <person name="Dubchak I.L."/>
            <person name="Garbelotto M."/>
            <person name="Gijzen M."/>
            <person name="Gordon S.G."/>
            <person name="Govers F."/>
            <person name="Grunwald N.J."/>
            <person name="Huang W."/>
            <person name="Ivors K.L."/>
            <person name="Jones R.W."/>
            <person name="Kamoun S."/>
            <person name="Krampis K."/>
            <person name="Lamour K.H."/>
            <person name="Lee M.K."/>
            <person name="McDonald W.H."/>
            <person name="Medina M."/>
            <person name="Meijer H.J."/>
            <person name="Nordberg E.K."/>
            <person name="Maclean D.J."/>
            <person name="Ospina-Giraldo M.D."/>
            <person name="Morris P.F."/>
            <person name="Phuntumart V."/>
            <person name="Putnam N.H."/>
            <person name="Rash S."/>
            <person name="Rose J.K."/>
            <person name="Sakihama Y."/>
            <person name="Salamov A.A."/>
            <person name="Savidor A."/>
            <person name="Scheuring C.F."/>
            <person name="Smith B.M."/>
            <person name="Sobral B.W."/>
            <person name="Terry A."/>
            <person name="Torto-Alalibo T.A."/>
            <person name="Win J."/>
            <person name="Xu Z."/>
            <person name="Zhang H."/>
            <person name="Grigoriev I.V."/>
            <person name="Rokhsar D.S."/>
            <person name="Boore J.L."/>
        </authorList>
    </citation>
    <scope>NUCLEOTIDE SEQUENCE [LARGE SCALE GENOMIC DNA]</scope>
    <source>
        <strain evidence="1 2">P6497</strain>
    </source>
</reference>
<name>G4YSN8_PHYSP</name>
<dbReference type="AlphaFoldDB" id="G4YSN8"/>
<dbReference type="KEGG" id="psoj:PHYSODRAFT_284746"/>
<dbReference type="GeneID" id="20639863"/>